<evidence type="ECO:0000313" key="7">
    <source>
        <dbReference type="Proteomes" id="UP000094329"/>
    </source>
</evidence>
<gene>
    <name evidence="6" type="ORF">BGC07_02365</name>
</gene>
<dbReference type="SMART" id="SM00448">
    <property type="entry name" value="REC"/>
    <property type="match status" value="1"/>
</dbReference>
<evidence type="ECO:0000256" key="3">
    <source>
        <dbReference type="PROSITE-ProRule" id="PRU01091"/>
    </source>
</evidence>
<keyword evidence="7" id="KW-1185">Reference proteome</keyword>
<dbReference type="Gene3D" id="3.40.50.2300">
    <property type="match status" value="1"/>
</dbReference>
<dbReference type="Pfam" id="PF00072">
    <property type="entry name" value="Response_reg"/>
    <property type="match status" value="1"/>
</dbReference>
<dbReference type="Gene3D" id="6.10.250.690">
    <property type="match status" value="1"/>
</dbReference>
<dbReference type="Pfam" id="PF00486">
    <property type="entry name" value="Trans_reg_C"/>
    <property type="match status" value="1"/>
</dbReference>
<proteinExistence type="predicted"/>
<reference evidence="6 7" key="1">
    <citation type="submission" date="2016-08" db="EMBL/GenBank/DDBJ databases">
        <title>Draft genome sequence of Candidatus Piscirickettsia litoralis, from seawater.</title>
        <authorList>
            <person name="Wan X."/>
            <person name="Lee A.J."/>
            <person name="Hou S."/>
            <person name="Donachie S.P."/>
        </authorList>
    </citation>
    <scope>NUCLEOTIDE SEQUENCE [LARGE SCALE GENOMIC DNA]</scope>
    <source>
        <strain evidence="6 7">Y2</strain>
    </source>
</reference>
<dbReference type="InterPro" id="IPR036388">
    <property type="entry name" value="WH-like_DNA-bd_sf"/>
</dbReference>
<dbReference type="InterPro" id="IPR011006">
    <property type="entry name" value="CheY-like_superfamily"/>
</dbReference>
<protein>
    <recommendedName>
        <fullName evidence="8">DNA-binding response regulator</fullName>
    </recommendedName>
</protein>
<dbReference type="Gene3D" id="1.10.10.10">
    <property type="entry name" value="Winged helix-like DNA-binding domain superfamily/Winged helix DNA-binding domain"/>
    <property type="match status" value="1"/>
</dbReference>
<evidence type="ECO:0008006" key="8">
    <source>
        <dbReference type="Google" id="ProtNLM"/>
    </source>
</evidence>
<dbReference type="InterPro" id="IPR039420">
    <property type="entry name" value="WalR-like"/>
</dbReference>
<dbReference type="SUPFAM" id="SSF52172">
    <property type="entry name" value="CheY-like"/>
    <property type="match status" value="1"/>
</dbReference>
<dbReference type="SMART" id="SM00862">
    <property type="entry name" value="Trans_reg_C"/>
    <property type="match status" value="1"/>
</dbReference>
<evidence type="ECO:0000259" key="5">
    <source>
        <dbReference type="PROSITE" id="PS51755"/>
    </source>
</evidence>
<dbReference type="PROSITE" id="PS51755">
    <property type="entry name" value="OMPR_PHOB"/>
    <property type="match status" value="1"/>
</dbReference>
<name>A0ABX2ZZH4_9GAMM</name>
<evidence type="ECO:0000313" key="6">
    <source>
        <dbReference type="EMBL" id="ODN42012.1"/>
    </source>
</evidence>
<organism evidence="6 7">
    <name type="scientific">Piscirickettsia litoralis</name>
    <dbReference type="NCBI Taxonomy" id="1891921"/>
    <lineage>
        <taxon>Bacteria</taxon>
        <taxon>Pseudomonadati</taxon>
        <taxon>Pseudomonadota</taxon>
        <taxon>Gammaproteobacteria</taxon>
        <taxon>Thiotrichales</taxon>
        <taxon>Piscirickettsiaceae</taxon>
        <taxon>Piscirickettsia</taxon>
    </lineage>
</organism>
<evidence type="ECO:0000259" key="4">
    <source>
        <dbReference type="PROSITE" id="PS50110"/>
    </source>
</evidence>
<feature type="DNA-binding region" description="OmpR/PhoB-type" evidence="3">
    <location>
        <begin position="130"/>
        <end position="227"/>
    </location>
</feature>
<dbReference type="PANTHER" id="PTHR48111">
    <property type="entry name" value="REGULATOR OF RPOS"/>
    <property type="match status" value="1"/>
</dbReference>
<keyword evidence="1 3" id="KW-0238">DNA-binding</keyword>
<dbReference type="CDD" id="cd00383">
    <property type="entry name" value="trans_reg_C"/>
    <property type="match status" value="1"/>
</dbReference>
<feature type="domain" description="OmpR/PhoB-type" evidence="5">
    <location>
        <begin position="130"/>
        <end position="227"/>
    </location>
</feature>
<feature type="modified residue" description="4-aspartylphosphate" evidence="2">
    <location>
        <position position="56"/>
    </location>
</feature>
<dbReference type="EMBL" id="MDTU01000001">
    <property type="protein sequence ID" value="ODN42012.1"/>
    <property type="molecule type" value="Genomic_DNA"/>
</dbReference>
<dbReference type="RefSeq" id="WP_069311812.1">
    <property type="nucleotide sequence ID" value="NZ_MDTU01000001.1"/>
</dbReference>
<accession>A0ABX2ZZH4</accession>
<comment type="caution">
    <text evidence="6">The sequence shown here is derived from an EMBL/GenBank/DDBJ whole genome shotgun (WGS) entry which is preliminary data.</text>
</comment>
<evidence type="ECO:0000256" key="1">
    <source>
        <dbReference type="ARBA" id="ARBA00023125"/>
    </source>
</evidence>
<keyword evidence="2" id="KW-0597">Phosphoprotein</keyword>
<dbReference type="Proteomes" id="UP000094329">
    <property type="component" value="Unassembled WGS sequence"/>
</dbReference>
<dbReference type="InterPro" id="IPR001867">
    <property type="entry name" value="OmpR/PhoB-type_DNA-bd"/>
</dbReference>
<dbReference type="PANTHER" id="PTHR48111:SF50">
    <property type="entry name" value="KDP OPERON TRANSCRIPTIONAL REGULATORY PROTEIN KDPE"/>
    <property type="match status" value="1"/>
</dbReference>
<dbReference type="InterPro" id="IPR001789">
    <property type="entry name" value="Sig_transdc_resp-reg_receiver"/>
</dbReference>
<sequence>MKKPIASVLIIDDESQIRRLLKITLGAEGYHVLEANNAKNGIKEAQIHQPELIILDLGLPDQDGYHVLQTLQQQGHHQCIVLSARNDENEKVKLLDAGAIDYITKPFSMSEFMARIRVALRVQTQQSKGSATIETHGFTIKLSQKSVFFDQEKINLTNKEYELLELLAQHKSQVIPYQILTSTLWPNHQEDAEHYLRTYIRKLRKKLAEKTDNTLIETIAAIGYRLN</sequence>
<feature type="domain" description="Response regulatory" evidence="4">
    <location>
        <begin position="7"/>
        <end position="120"/>
    </location>
</feature>
<dbReference type="PROSITE" id="PS50110">
    <property type="entry name" value="RESPONSE_REGULATORY"/>
    <property type="match status" value="1"/>
</dbReference>
<evidence type="ECO:0000256" key="2">
    <source>
        <dbReference type="PROSITE-ProRule" id="PRU00169"/>
    </source>
</evidence>